<dbReference type="Gramene" id="KQK09445">
    <property type="protein sequence ID" value="KQK09445"/>
    <property type="gene ID" value="BRADI_2g48345v3"/>
</dbReference>
<organism evidence="1">
    <name type="scientific">Brachypodium distachyon</name>
    <name type="common">Purple false brome</name>
    <name type="synonym">Trachynia distachya</name>
    <dbReference type="NCBI Taxonomy" id="15368"/>
    <lineage>
        <taxon>Eukaryota</taxon>
        <taxon>Viridiplantae</taxon>
        <taxon>Streptophyta</taxon>
        <taxon>Embryophyta</taxon>
        <taxon>Tracheophyta</taxon>
        <taxon>Spermatophyta</taxon>
        <taxon>Magnoliopsida</taxon>
        <taxon>Liliopsida</taxon>
        <taxon>Poales</taxon>
        <taxon>Poaceae</taxon>
        <taxon>BOP clade</taxon>
        <taxon>Pooideae</taxon>
        <taxon>Stipodae</taxon>
        <taxon>Brachypodieae</taxon>
        <taxon>Brachypodium</taxon>
    </lineage>
</organism>
<dbReference type="InParanoid" id="A0A0Q3GGG3"/>
<evidence type="ECO:0000313" key="3">
    <source>
        <dbReference type="Proteomes" id="UP000008810"/>
    </source>
</evidence>
<evidence type="ECO:0000313" key="2">
    <source>
        <dbReference type="EnsemblPlants" id="KQK09445"/>
    </source>
</evidence>
<sequence>MTIHCTTRHVKNPTLGCLHGPSKSDSRTWMRWRFENRILVYRQ</sequence>
<dbReference type="EnsemblPlants" id="KQK09445">
    <property type="protein sequence ID" value="KQK09445"/>
    <property type="gene ID" value="BRADI_2g48345v3"/>
</dbReference>
<reference evidence="2" key="3">
    <citation type="submission" date="2018-08" db="UniProtKB">
        <authorList>
            <consortium name="EnsemblPlants"/>
        </authorList>
    </citation>
    <scope>IDENTIFICATION</scope>
    <source>
        <strain evidence="2">cv. Bd21</strain>
    </source>
</reference>
<reference evidence="1" key="2">
    <citation type="submission" date="2017-06" db="EMBL/GenBank/DDBJ databases">
        <title>WGS assembly of Brachypodium distachyon.</title>
        <authorList>
            <consortium name="The International Brachypodium Initiative"/>
            <person name="Lucas S."/>
            <person name="Harmon-Smith M."/>
            <person name="Lail K."/>
            <person name="Tice H."/>
            <person name="Grimwood J."/>
            <person name="Bruce D."/>
            <person name="Barry K."/>
            <person name="Shu S."/>
            <person name="Lindquist E."/>
            <person name="Wang M."/>
            <person name="Pitluck S."/>
            <person name="Vogel J.P."/>
            <person name="Garvin D.F."/>
            <person name="Mockler T.C."/>
            <person name="Schmutz J."/>
            <person name="Rokhsar D."/>
            <person name="Bevan M.W."/>
        </authorList>
    </citation>
    <scope>NUCLEOTIDE SEQUENCE</scope>
    <source>
        <strain evidence="1">Bd21</strain>
    </source>
</reference>
<accession>A0A0Q3GGG3</accession>
<keyword evidence="3" id="KW-1185">Reference proteome</keyword>
<name>A0A0Q3GGG3_BRADI</name>
<gene>
    <name evidence="1" type="ORF">BRADI_2g48345v3</name>
</gene>
<evidence type="ECO:0000313" key="1">
    <source>
        <dbReference type="EMBL" id="KQK09445.2"/>
    </source>
</evidence>
<dbReference type="AlphaFoldDB" id="A0A0Q3GGG3"/>
<proteinExistence type="predicted"/>
<protein>
    <submittedName>
        <fullName evidence="1 2">Uncharacterized protein</fullName>
    </submittedName>
</protein>
<reference evidence="1 2" key="1">
    <citation type="journal article" date="2010" name="Nature">
        <title>Genome sequencing and analysis of the model grass Brachypodium distachyon.</title>
        <authorList>
            <consortium name="International Brachypodium Initiative"/>
        </authorList>
    </citation>
    <scope>NUCLEOTIDE SEQUENCE [LARGE SCALE GENOMIC DNA]</scope>
    <source>
        <strain evidence="1 2">Bd21</strain>
    </source>
</reference>
<dbReference type="EMBL" id="CM000881">
    <property type="protein sequence ID" value="KQK09445.2"/>
    <property type="molecule type" value="Genomic_DNA"/>
</dbReference>
<dbReference type="Proteomes" id="UP000008810">
    <property type="component" value="Chromosome 2"/>
</dbReference>